<dbReference type="NCBIfam" id="TIGR01965">
    <property type="entry name" value="VCBS_repeat"/>
    <property type="match status" value="1"/>
</dbReference>
<dbReference type="OrthoDB" id="3612157at2"/>
<organism evidence="3 4">
    <name type="scientific">Pseudoalteromonas carrageenovora IAM 12662</name>
    <dbReference type="NCBI Taxonomy" id="1314868"/>
    <lineage>
        <taxon>Bacteria</taxon>
        <taxon>Pseudomonadati</taxon>
        <taxon>Pseudomonadota</taxon>
        <taxon>Gammaproteobacteria</taxon>
        <taxon>Alteromonadales</taxon>
        <taxon>Pseudoalteromonadaceae</taxon>
        <taxon>Pseudoalteromonas</taxon>
    </lineage>
</organism>
<evidence type="ECO:0000256" key="1">
    <source>
        <dbReference type="SAM" id="SignalP"/>
    </source>
</evidence>
<dbReference type="Proteomes" id="UP000238288">
    <property type="component" value="Chromosome PCAR9a"/>
</dbReference>
<dbReference type="EMBL" id="LT965928">
    <property type="protein sequence ID" value="SOU40349.1"/>
    <property type="molecule type" value="Genomic_DNA"/>
</dbReference>
<reference evidence="3 4" key="2">
    <citation type="submission" date="2017-11" db="EMBL/GenBank/DDBJ databases">
        <authorList>
            <person name="Han C.G."/>
        </authorList>
    </citation>
    <scope>NUCLEOTIDE SEQUENCE [LARGE SCALE GENOMIC DNA]</scope>
    <source>
        <strain evidence="4">ATCC 43555</strain>
        <strain evidence="3">ATCC43555</strain>
    </source>
</reference>
<gene>
    <name evidence="3" type="ORF">PCAR9_A20787</name>
    <name evidence="2" type="ORF">PCARR_a0907</name>
</gene>
<evidence type="ECO:0000313" key="4">
    <source>
        <dbReference type="Proteomes" id="UP000238288"/>
    </source>
</evidence>
<dbReference type="EMBL" id="AQGW01000018">
    <property type="protein sequence ID" value="MBE0382565.1"/>
    <property type="molecule type" value="Genomic_DNA"/>
</dbReference>
<dbReference type="InterPro" id="IPR010221">
    <property type="entry name" value="VCBS_dom"/>
</dbReference>
<accession>A0A2K4X7T8</accession>
<protein>
    <submittedName>
        <fullName evidence="3">Dystroglycan-type cadherin-like protein</fullName>
    </submittedName>
</protein>
<dbReference type="AlphaFoldDB" id="A0A2K4X7T8"/>
<keyword evidence="5" id="KW-1185">Reference proteome</keyword>
<dbReference type="RefSeq" id="WP_104643622.1">
    <property type="nucleotide sequence ID" value="NZ_AQGW01000018.1"/>
</dbReference>
<reference evidence="2 5" key="1">
    <citation type="submission" date="2015-06" db="EMBL/GenBank/DDBJ databases">
        <title>Genome sequence of Pseudoalteromonas carrageenovora.</title>
        <authorList>
            <person name="Xie B.-B."/>
            <person name="Rong J.-C."/>
            <person name="Qin Q.-L."/>
            <person name="Zhang Y.-Z."/>
        </authorList>
    </citation>
    <scope>NUCLEOTIDE SEQUENCE [LARGE SCALE GENOMIC DNA]</scope>
    <source>
        <strain evidence="2 5">IAM 12662</strain>
    </source>
</reference>
<name>A0A2K4X7T8_PSEVC</name>
<dbReference type="Gene3D" id="2.60.40.10">
    <property type="entry name" value="Immunoglobulins"/>
    <property type="match status" value="1"/>
</dbReference>
<keyword evidence="1" id="KW-0732">Signal</keyword>
<feature type="signal peptide" evidence="1">
    <location>
        <begin position="1"/>
        <end position="21"/>
    </location>
</feature>
<dbReference type="PROSITE" id="PS51257">
    <property type="entry name" value="PROKAR_LIPOPROTEIN"/>
    <property type="match status" value="1"/>
</dbReference>
<dbReference type="GeneID" id="93662985"/>
<proteinExistence type="predicted"/>
<dbReference type="Gene3D" id="2.60.120.200">
    <property type="match status" value="1"/>
</dbReference>
<evidence type="ECO:0000313" key="3">
    <source>
        <dbReference type="EMBL" id="SOU40349.1"/>
    </source>
</evidence>
<evidence type="ECO:0000313" key="5">
    <source>
        <dbReference type="Proteomes" id="UP000615003"/>
    </source>
</evidence>
<dbReference type="Proteomes" id="UP000615003">
    <property type="component" value="Unassembled WGS sequence"/>
</dbReference>
<sequence length="425" mass="46173">MSKFGLRVLTISSVCSLGILAVGCGSSGSKSEPVNASVVAQSAAVISGQTAVSIESSREIAITGELSITDAQTNEAVFKAQNNNATAYGSFSLTEDGNWSYTVNVDYATVSALSEGETLLDEVIVTSADGTTATVSITIIGTAGPDDFIVSEETVLNADGANTGLSAYKLIENAFSEGSIESPDIYSGNHQGVEHIIEDTDSIIGNHFVFLAHRDDDQDKDKGATDRQRNEIKAYDKSPAATLAFKGETVQYTWKFKVSSELELSSKFSHFFQIKARNDSNDNTNGNDDQPIITLSGAQKNSTGNQLQVRYSAGFDKNGNSTGLDKNLIETDWSLITDEWVAVFVQATFSEEGKFDMTLTRLSDNEELFNISEQNIDMWRGFSNDDFARPKWGVYRSIAETDSLRAEEEQVRFADFVIKKGVLTK</sequence>
<dbReference type="InterPro" id="IPR013783">
    <property type="entry name" value="Ig-like_fold"/>
</dbReference>
<evidence type="ECO:0000313" key="2">
    <source>
        <dbReference type="EMBL" id="MBE0382565.1"/>
    </source>
</evidence>
<feature type="chain" id="PRO_5014403856" evidence="1">
    <location>
        <begin position="22"/>
        <end position="425"/>
    </location>
</feature>